<organism evidence="3 4">
    <name type="scientific">Parasponia andersonii</name>
    <name type="common">Sponia andersonii</name>
    <dbReference type="NCBI Taxonomy" id="3476"/>
    <lineage>
        <taxon>Eukaryota</taxon>
        <taxon>Viridiplantae</taxon>
        <taxon>Streptophyta</taxon>
        <taxon>Embryophyta</taxon>
        <taxon>Tracheophyta</taxon>
        <taxon>Spermatophyta</taxon>
        <taxon>Magnoliopsida</taxon>
        <taxon>eudicotyledons</taxon>
        <taxon>Gunneridae</taxon>
        <taxon>Pentapetalae</taxon>
        <taxon>rosids</taxon>
        <taxon>fabids</taxon>
        <taxon>Rosales</taxon>
        <taxon>Cannabaceae</taxon>
        <taxon>Parasponia</taxon>
    </lineage>
</organism>
<keyword evidence="4" id="KW-1185">Reference proteome</keyword>
<feature type="domain" description="MATH" evidence="2">
    <location>
        <begin position="267"/>
        <end position="393"/>
    </location>
</feature>
<accession>A0A2P5A8I9</accession>
<dbReference type="AlphaFoldDB" id="A0A2P5A8I9"/>
<comment type="caution">
    <text evidence="3">The sequence shown here is derived from an EMBL/GenBank/DDBJ whole genome shotgun (WGS) entry which is preliminary data.</text>
</comment>
<dbReference type="PANTHER" id="PTHR46162:SF9">
    <property type="entry name" value="MATH DOMAIN-CONTAINING PROTEIN"/>
    <property type="match status" value="1"/>
</dbReference>
<dbReference type="EMBL" id="JXTB01000777">
    <property type="protein sequence ID" value="PON32843.1"/>
    <property type="molecule type" value="Genomic_DNA"/>
</dbReference>
<dbReference type="Gene3D" id="2.60.210.10">
    <property type="entry name" value="Apoptosis, Tumor Necrosis Factor Receptor Associated Protein 2, Chain A"/>
    <property type="match status" value="2"/>
</dbReference>
<dbReference type="Pfam" id="PF22486">
    <property type="entry name" value="MATH_2"/>
    <property type="match status" value="2"/>
</dbReference>
<gene>
    <name evidence="3" type="ORF">PanWU01x14_357730</name>
</gene>
<dbReference type="InterPro" id="IPR002083">
    <property type="entry name" value="MATH/TRAF_dom"/>
</dbReference>
<feature type="compositionally biased region" description="Pro residues" evidence="1">
    <location>
        <begin position="57"/>
        <end position="69"/>
    </location>
</feature>
<reference evidence="4" key="1">
    <citation type="submission" date="2016-06" db="EMBL/GenBank/DDBJ databases">
        <title>Parallel loss of symbiosis genes in relatives of nitrogen-fixing non-legume Parasponia.</title>
        <authorList>
            <person name="Van Velzen R."/>
            <person name="Holmer R."/>
            <person name="Bu F."/>
            <person name="Rutten L."/>
            <person name="Van Zeijl A."/>
            <person name="Liu W."/>
            <person name="Santuari L."/>
            <person name="Cao Q."/>
            <person name="Sharma T."/>
            <person name="Shen D."/>
            <person name="Roswanjaya Y."/>
            <person name="Wardhani T."/>
            <person name="Kalhor M.S."/>
            <person name="Jansen J."/>
            <person name="Van den Hoogen J."/>
            <person name="Gungor B."/>
            <person name="Hartog M."/>
            <person name="Hontelez J."/>
            <person name="Verver J."/>
            <person name="Yang W.-C."/>
            <person name="Schijlen E."/>
            <person name="Repin R."/>
            <person name="Schilthuizen M."/>
            <person name="Schranz E."/>
            <person name="Heidstra R."/>
            <person name="Miyata K."/>
            <person name="Fedorova E."/>
            <person name="Kohlen W."/>
            <person name="Bisseling T."/>
            <person name="Smit S."/>
            <person name="Geurts R."/>
        </authorList>
    </citation>
    <scope>NUCLEOTIDE SEQUENCE [LARGE SCALE GENOMIC DNA]</scope>
    <source>
        <strain evidence="4">cv. WU1-14</strain>
    </source>
</reference>
<sequence length="402" mass="44419">MASPFSSRNTNKSIETSSSSSSSSLPPLPPSDTFLSADHFSNQCNQNSDSGFRTAPSSPPPEPAAPPPDTSSFPFPADAAPQSGSVTGISSPPSPETTKSSGPLPAVLHGRDALPSHHLLKINPFSTLSKSPMEKFSSEFEAGGYKWNFSIYPTGDKTKDGQDHISVYLEIVETSTLPPGWEVNAMFNFFVFDQIRDKYVGPQDATVRRFHCMKTQWGVVKFIDLETFNNPYNGYLVNDTCSFGVEVFVVKTTSKAECLSLIKKPATYKAAWSFPSISKVTLRCETEFFVGGDYKWRVLFYPKGYQTEGNKINNIISLYLNVDTSTLPAGTKLLVHYTFRMEDKKKGNHFKRSDSKLFSSAARGFREFMSLTKFKDPENGFLVGDTCLIEAEVQVLGLVTLE</sequence>
<feature type="compositionally biased region" description="Polar residues" evidence="1">
    <location>
        <begin position="1"/>
        <end position="16"/>
    </location>
</feature>
<feature type="compositionally biased region" description="Polar residues" evidence="1">
    <location>
        <begin position="39"/>
        <end position="51"/>
    </location>
</feature>
<dbReference type="PANTHER" id="PTHR46162">
    <property type="entry name" value="TRAF-LIKE FAMILY PROTEIN"/>
    <property type="match status" value="1"/>
</dbReference>
<dbReference type="SMART" id="SM00061">
    <property type="entry name" value="MATH"/>
    <property type="match status" value="2"/>
</dbReference>
<protein>
    <submittedName>
        <fullName evidence="3">E3 ubiquitin-protein ligase SIN-like</fullName>
    </submittedName>
</protein>
<dbReference type="SUPFAM" id="SSF49599">
    <property type="entry name" value="TRAF domain-like"/>
    <property type="match status" value="2"/>
</dbReference>
<evidence type="ECO:0000256" key="1">
    <source>
        <dbReference type="SAM" id="MobiDB-lite"/>
    </source>
</evidence>
<feature type="domain" description="MATH" evidence="2">
    <location>
        <begin position="115"/>
        <end position="247"/>
    </location>
</feature>
<dbReference type="InterPro" id="IPR008974">
    <property type="entry name" value="TRAF-like"/>
</dbReference>
<evidence type="ECO:0000313" key="4">
    <source>
        <dbReference type="Proteomes" id="UP000237105"/>
    </source>
</evidence>
<proteinExistence type="predicted"/>
<evidence type="ECO:0000259" key="2">
    <source>
        <dbReference type="PROSITE" id="PS50144"/>
    </source>
</evidence>
<evidence type="ECO:0000313" key="3">
    <source>
        <dbReference type="EMBL" id="PON32843.1"/>
    </source>
</evidence>
<dbReference type="PROSITE" id="PS50144">
    <property type="entry name" value="MATH"/>
    <property type="match status" value="2"/>
</dbReference>
<dbReference type="Proteomes" id="UP000237105">
    <property type="component" value="Unassembled WGS sequence"/>
</dbReference>
<dbReference type="CDD" id="cd00121">
    <property type="entry name" value="MATH"/>
    <property type="match status" value="2"/>
</dbReference>
<feature type="region of interest" description="Disordered" evidence="1">
    <location>
        <begin position="1"/>
        <end position="110"/>
    </location>
</feature>
<dbReference type="STRING" id="3476.A0A2P5A8I9"/>
<name>A0A2P5A8I9_PARAD</name>
<dbReference type="OrthoDB" id="1883087at2759"/>